<proteinExistence type="predicted"/>
<evidence type="ECO:0000313" key="2">
    <source>
        <dbReference type="EMBL" id="PJE50976.1"/>
    </source>
</evidence>
<dbReference type="PANTHER" id="PTHR42852:SF13">
    <property type="entry name" value="PROTEIN DIPZ"/>
    <property type="match status" value="1"/>
</dbReference>
<dbReference type="CDD" id="cd02966">
    <property type="entry name" value="TlpA_like_family"/>
    <property type="match status" value="1"/>
</dbReference>
<reference evidence="2 3" key="1">
    <citation type="submission" date="2017-09" db="EMBL/GenBank/DDBJ databases">
        <title>Depth-based differentiation of microbial function through sediment-hosted aquifers and enrichment of novel symbionts in the deep terrestrial subsurface.</title>
        <authorList>
            <person name="Probst A.J."/>
            <person name="Ladd B."/>
            <person name="Jarett J.K."/>
            <person name="Geller-Mcgrath D.E."/>
            <person name="Sieber C.M."/>
            <person name="Emerson J.B."/>
            <person name="Anantharaman K."/>
            <person name="Thomas B.C."/>
            <person name="Malmstrom R."/>
            <person name="Stieglmeier M."/>
            <person name="Klingl A."/>
            <person name="Woyke T."/>
            <person name="Ryan C.M."/>
            <person name="Banfield J.F."/>
        </authorList>
    </citation>
    <scope>NUCLEOTIDE SEQUENCE [LARGE SCALE GENOMIC DNA]</scope>
    <source>
        <strain evidence="2">CG10_big_fil_rev_8_21_14_0_10_36_16</strain>
    </source>
</reference>
<dbReference type="Pfam" id="PF00578">
    <property type="entry name" value="AhpC-TSA"/>
    <property type="match status" value="1"/>
</dbReference>
<dbReference type="GO" id="GO:0016491">
    <property type="term" value="F:oxidoreductase activity"/>
    <property type="evidence" value="ECO:0007669"/>
    <property type="project" value="InterPro"/>
</dbReference>
<dbReference type="InterPro" id="IPR000866">
    <property type="entry name" value="AhpC/TSA"/>
</dbReference>
<comment type="caution">
    <text evidence="2">The sequence shown here is derived from an EMBL/GenBank/DDBJ whole genome shotgun (WGS) entry which is preliminary data.</text>
</comment>
<dbReference type="InterPro" id="IPR036249">
    <property type="entry name" value="Thioredoxin-like_sf"/>
</dbReference>
<sequence>MKKILSSIIILAVIILGYFLTMDRGNKVELNSDNNQANSQSEQDAGNNLKVGTRVGDLAPDFEVVDYQGNTVKLSDFKGSKPVFVNFWASWCPFCLDEMLLMGRIQEQFGDAYVTIAINRNEGLKTAKQYTDDLGVTNKYIVAWDDGDDIYKRYNGFSMPYSIFIDKDGIIKSLKLGPLAEEELVERIGEIIN</sequence>
<evidence type="ECO:0000259" key="1">
    <source>
        <dbReference type="PROSITE" id="PS51352"/>
    </source>
</evidence>
<evidence type="ECO:0000313" key="3">
    <source>
        <dbReference type="Proteomes" id="UP000228496"/>
    </source>
</evidence>
<dbReference type="SUPFAM" id="SSF52833">
    <property type="entry name" value="Thioredoxin-like"/>
    <property type="match status" value="1"/>
</dbReference>
<protein>
    <recommendedName>
        <fullName evidence="1">Thioredoxin domain-containing protein</fullName>
    </recommendedName>
</protein>
<dbReference type="AlphaFoldDB" id="A0A2J0Q7C7"/>
<name>A0A2J0Q7C7_9BACT</name>
<dbReference type="EMBL" id="PCXQ01000004">
    <property type="protein sequence ID" value="PJE50976.1"/>
    <property type="molecule type" value="Genomic_DNA"/>
</dbReference>
<dbReference type="PROSITE" id="PS51352">
    <property type="entry name" value="THIOREDOXIN_2"/>
    <property type="match status" value="1"/>
</dbReference>
<dbReference type="InterPro" id="IPR050553">
    <property type="entry name" value="Thioredoxin_ResA/DsbE_sf"/>
</dbReference>
<accession>A0A2J0Q7C7</accession>
<dbReference type="Proteomes" id="UP000228496">
    <property type="component" value="Unassembled WGS sequence"/>
</dbReference>
<gene>
    <name evidence="2" type="ORF">COV29_01710</name>
</gene>
<dbReference type="InterPro" id="IPR013766">
    <property type="entry name" value="Thioredoxin_domain"/>
</dbReference>
<dbReference type="Gene3D" id="3.40.30.10">
    <property type="entry name" value="Glutaredoxin"/>
    <property type="match status" value="1"/>
</dbReference>
<dbReference type="PANTHER" id="PTHR42852">
    <property type="entry name" value="THIOL:DISULFIDE INTERCHANGE PROTEIN DSBE"/>
    <property type="match status" value="1"/>
</dbReference>
<feature type="domain" description="Thioredoxin" evidence="1">
    <location>
        <begin position="53"/>
        <end position="193"/>
    </location>
</feature>
<dbReference type="GO" id="GO:0016209">
    <property type="term" value="F:antioxidant activity"/>
    <property type="evidence" value="ECO:0007669"/>
    <property type="project" value="InterPro"/>
</dbReference>
<organism evidence="2 3">
    <name type="scientific">Candidatus Yanofskybacteria bacterium CG10_big_fil_rev_8_21_14_0_10_36_16</name>
    <dbReference type="NCBI Taxonomy" id="1975096"/>
    <lineage>
        <taxon>Bacteria</taxon>
        <taxon>Candidatus Yanofskyibacteriota</taxon>
    </lineage>
</organism>